<keyword evidence="8" id="KW-0131">Cell cycle</keyword>
<evidence type="ECO:0000256" key="1">
    <source>
        <dbReference type="ARBA" id="ARBA00007572"/>
    </source>
</evidence>
<reference evidence="11" key="1">
    <citation type="submission" date="2018-01" db="EMBL/GenBank/DDBJ databases">
        <authorList>
            <person name="Mao J.F."/>
        </authorList>
    </citation>
    <scope>NUCLEOTIDE SEQUENCE</scope>
    <source>
        <strain evidence="11">Huo1</strain>
        <tissue evidence="11">Leaf</tissue>
    </source>
</reference>
<dbReference type="GO" id="GO:0006310">
    <property type="term" value="P:DNA recombination"/>
    <property type="evidence" value="ECO:0007669"/>
    <property type="project" value="UniProtKB-KW"/>
</dbReference>
<dbReference type="GO" id="GO:0005634">
    <property type="term" value="C:nucleus"/>
    <property type="evidence" value="ECO:0007669"/>
    <property type="project" value="TreeGrafter"/>
</dbReference>
<reference evidence="11" key="2">
    <citation type="submission" date="2020-08" db="EMBL/GenBank/DDBJ databases">
        <title>Plant Genome Project.</title>
        <authorList>
            <person name="Zhang R.-G."/>
        </authorList>
    </citation>
    <scope>NUCLEOTIDE SEQUENCE</scope>
    <source>
        <strain evidence="11">Huo1</strain>
        <tissue evidence="11">Leaf</tissue>
    </source>
</reference>
<dbReference type="SUPFAM" id="SSF117018">
    <property type="entry name" value="ATP-dependent DNA ligase DNA-binding domain"/>
    <property type="match status" value="1"/>
</dbReference>
<dbReference type="GO" id="GO:0003677">
    <property type="term" value="F:DNA binding"/>
    <property type="evidence" value="ECO:0007669"/>
    <property type="project" value="InterPro"/>
</dbReference>
<evidence type="ECO:0000313" key="12">
    <source>
        <dbReference type="Proteomes" id="UP000298416"/>
    </source>
</evidence>
<dbReference type="GO" id="GO:0005739">
    <property type="term" value="C:mitochondrion"/>
    <property type="evidence" value="ECO:0007669"/>
    <property type="project" value="TreeGrafter"/>
</dbReference>
<keyword evidence="7" id="KW-0234">DNA repair</keyword>
<dbReference type="PANTHER" id="PTHR45674:SF4">
    <property type="entry name" value="DNA LIGASE 1"/>
    <property type="match status" value="1"/>
</dbReference>
<evidence type="ECO:0000313" key="11">
    <source>
        <dbReference type="EMBL" id="KAG6388384.1"/>
    </source>
</evidence>
<dbReference type="Pfam" id="PF04679">
    <property type="entry name" value="DNA_ligase_A_C"/>
    <property type="match status" value="1"/>
</dbReference>
<dbReference type="Proteomes" id="UP000298416">
    <property type="component" value="Unassembled WGS sequence"/>
</dbReference>
<evidence type="ECO:0000256" key="8">
    <source>
        <dbReference type="ARBA" id="ARBA00023306"/>
    </source>
</evidence>
<feature type="compositionally biased region" description="Polar residues" evidence="9">
    <location>
        <begin position="57"/>
        <end position="67"/>
    </location>
</feature>
<keyword evidence="5" id="KW-0227">DNA damage</keyword>
<dbReference type="PANTHER" id="PTHR45674">
    <property type="entry name" value="DNA LIGASE 1/3 FAMILY MEMBER"/>
    <property type="match status" value="1"/>
</dbReference>
<keyword evidence="12" id="KW-1185">Reference proteome</keyword>
<dbReference type="InterPro" id="IPR012340">
    <property type="entry name" value="NA-bd_OB-fold"/>
</dbReference>
<dbReference type="InterPro" id="IPR036599">
    <property type="entry name" value="DNA_ligase_N_sf"/>
</dbReference>
<name>A0A8X8W5Q9_SALSN</name>
<accession>A0A8X8W5Q9</accession>
<evidence type="ECO:0000256" key="7">
    <source>
        <dbReference type="ARBA" id="ARBA00023204"/>
    </source>
</evidence>
<feature type="region of interest" description="Disordered" evidence="9">
    <location>
        <begin position="1"/>
        <end position="96"/>
    </location>
</feature>
<keyword evidence="6" id="KW-0233">DNA recombination</keyword>
<comment type="similarity">
    <text evidence="1">Belongs to the ATP-dependent DNA ligase family.</text>
</comment>
<dbReference type="Gene3D" id="2.40.50.140">
    <property type="entry name" value="Nucleic acid-binding proteins"/>
    <property type="match status" value="1"/>
</dbReference>
<evidence type="ECO:0000256" key="9">
    <source>
        <dbReference type="SAM" id="MobiDB-lite"/>
    </source>
</evidence>
<evidence type="ECO:0000256" key="2">
    <source>
        <dbReference type="ARBA" id="ARBA00022598"/>
    </source>
</evidence>
<proteinExistence type="inferred from homology"/>
<dbReference type="GO" id="GO:0006281">
    <property type="term" value="P:DNA repair"/>
    <property type="evidence" value="ECO:0007669"/>
    <property type="project" value="UniProtKB-KW"/>
</dbReference>
<feature type="domain" description="DNA ligase ATP-dependent C-terminal" evidence="10">
    <location>
        <begin position="170"/>
        <end position="208"/>
    </location>
</feature>
<evidence type="ECO:0000256" key="5">
    <source>
        <dbReference type="ARBA" id="ARBA00022763"/>
    </source>
</evidence>
<keyword evidence="2" id="KW-0436">Ligase</keyword>
<dbReference type="AlphaFoldDB" id="A0A8X8W5Q9"/>
<evidence type="ECO:0000259" key="10">
    <source>
        <dbReference type="Pfam" id="PF04679"/>
    </source>
</evidence>
<organism evidence="11">
    <name type="scientific">Salvia splendens</name>
    <name type="common">Scarlet sage</name>
    <dbReference type="NCBI Taxonomy" id="180675"/>
    <lineage>
        <taxon>Eukaryota</taxon>
        <taxon>Viridiplantae</taxon>
        <taxon>Streptophyta</taxon>
        <taxon>Embryophyta</taxon>
        <taxon>Tracheophyta</taxon>
        <taxon>Spermatophyta</taxon>
        <taxon>Magnoliopsida</taxon>
        <taxon>eudicotyledons</taxon>
        <taxon>Gunneridae</taxon>
        <taxon>Pentapetalae</taxon>
        <taxon>asterids</taxon>
        <taxon>lamiids</taxon>
        <taxon>Lamiales</taxon>
        <taxon>Lamiaceae</taxon>
        <taxon>Nepetoideae</taxon>
        <taxon>Mentheae</taxon>
        <taxon>Salviinae</taxon>
        <taxon>Salvia</taxon>
        <taxon>Salvia subgen. Calosphace</taxon>
        <taxon>core Calosphace</taxon>
    </lineage>
</organism>
<dbReference type="SUPFAM" id="SSF50249">
    <property type="entry name" value="Nucleic acid-binding proteins"/>
    <property type="match status" value="1"/>
</dbReference>
<dbReference type="InterPro" id="IPR050191">
    <property type="entry name" value="ATP-dep_DNA_ligase"/>
</dbReference>
<comment type="caution">
    <text evidence="11">The sequence shown here is derived from an EMBL/GenBank/DDBJ whole genome shotgun (WGS) entry which is preliminary data.</text>
</comment>
<evidence type="ECO:0000256" key="6">
    <source>
        <dbReference type="ARBA" id="ARBA00023172"/>
    </source>
</evidence>
<dbReference type="InterPro" id="IPR012309">
    <property type="entry name" value="DNA_ligase_ATP-dep_C"/>
</dbReference>
<protein>
    <recommendedName>
        <fullName evidence="10">DNA ligase ATP-dependent C-terminal domain-containing protein</fullName>
    </recommendedName>
</protein>
<dbReference type="GO" id="GO:0006273">
    <property type="term" value="P:lagging strand elongation"/>
    <property type="evidence" value="ECO:0007669"/>
    <property type="project" value="TreeGrafter"/>
</dbReference>
<keyword evidence="4" id="KW-0235">DNA replication</keyword>
<evidence type="ECO:0000256" key="4">
    <source>
        <dbReference type="ARBA" id="ARBA00022705"/>
    </source>
</evidence>
<dbReference type="EMBL" id="PNBA02000020">
    <property type="protein sequence ID" value="KAG6388384.1"/>
    <property type="molecule type" value="Genomic_DNA"/>
</dbReference>
<feature type="compositionally biased region" description="Polar residues" evidence="9">
    <location>
        <begin position="77"/>
        <end position="87"/>
    </location>
</feature>
<dbReference type="GO" id="GO:0003910">
    <property type="term" value="F:DNA ligase (ATP) activity"/>
    <property type="evidence" value="ECO:0007669"/>
    <property type="project" value="InterPro"/>
</dbReference>
<gene>
    <name evidence="11" type="ORF">SASPL_149809</name>
</gene>
<keyword evidence="3" id="KW-0132">Cell division</keyword>
<sequence>MPGSSRSSFDLLMANASKKKNQPSKAKESSPPKRKSPSKPQSQTPDLLPQKEDTPENQDIVQNSSSCEIGGLKDSDSNPIQTSSSNADKGLVAAKKPKLSITPEESVSELKKKAVEFKANKENGTVMETAPDDLLAVMYLLVNRIAPAHEGLELGIWESSIIKELAEACVYGAFLLACYDNDKEEFQSICKIGTGFSEAMLEERSSRLN</sequence>
<dbReference type="GO" id="GO:0051301">
    <property type="term" value="P:cell division"/>
    <property type="evidence" value="ECO:0007669"/>
    <property type="project" value="UniProtKB-KW"/>
</dbReference>
<evidence type="ECO:0000256" key="3">
    <source>
        <dbReference type="ARBA" id="ARBA00022618"/>
    </source>
</evidence>